<reference evidence="2 3" key="1">
    <citation type="journal article" date="2012" name="Genome Biol.">
        <title>Genome and low-iron response of an oceanic diatom adapted to chronic iron limitation.</title>
        <authorList>
            <person name="Lommer M."/>
            <person name="Specht M."/>
            <person name="Roy A.S."/>
            <person name="Kraemer L."/>
            <person name="Andreson R."/>
            <person name="Gutowska M.A."/>
            <person name="Wolf J."/>
            <person name="Bergner S.V."/>
            <person name="Schilhabel M.B."/>
            <person name="Klostermeier U.C."/>
            <person name="Beiko R.G."/>
            <person name="Rosenstiel P."/>
            <person name="Hippler M."/>
            <person name="Laroche J."/>
        </authorList>
    </citation>
    <scope>NUCLEOTIDE SEQUENCE [LARGE SCALE GENOMIC DNA]</scope>
    <source>
        <strain evidence="2 3">CCMP1005</strain>
    </source>
</reference>
<feature type="compositionally biased region" description="Polar residues" evidence="1">
    <location>
        <begin position="105"/>
        <end position="118"/>
    </location>
</feature>
<evidence type="ECO:0000313" key="3">
    <source>
        <dbReference type="Proteomes" id="UP000266841"/>
    </source>
</evidence>
<dbReference type="Proteomes" id="UP000266841">
    <property type="component" value="Unassembled WGS sequence"/>
</dbReference>
<accession>K0R5F1</accession>
<keyword evidence="3" id="KW-1185">Reference proteome</keyword>
<feature type="region of interest" description="Disordered" evidence="1">
    <location>
        <begin position="87"/>
        <end position="152"/>
    </location>
</feature>
<gene>
    <name evidence="2" type="ORF">THAOC_37786</name>
</gene>
<dbReference type="EMBL" id="AGNL01050716">
    <property type="protein sequence ID" value="EJK43736.1"/>
    <property type="molecule type" value="Genomic_DNA"/>
</dbReference>
<evidence type="ECO:0000256" key="1">
    <source>
        <dbReference type="SAM" id="MobiDB-lite"/>
    </source>
</evidence>
<organism evidence="2 3">
    <name type="scientific">Thalassiosira oceanica</name>
    <name type="common">Marine diatom</name>
    <dbReference type="NCBI Taxonomy" id="159749"/>
    <lineage>
        <taxon>Eukaryota</taxon>
        <taxon>Sar</taxon>
        <taxon>Stramenopiles</taxon>
        <taxon>Ochrophyta</taxon>
        <taxon>Bacillariophyta</taxon>
        <taxon>Coscinodiscophyceae</taxon>
        <taxon>Thalassiosirophycidae</taxon>
        <taxon>Thalassiosirales</taxon>
        <taxon>Thalassiosiraceae</taxon>
        <taxon>Thalassiosira</taxon>
    </lineage>
</organism>
<name>K0R5F1_THAOC</name>
<dbReference type="AlphaFoldDB" id="K0R5F1"/>
<feature type="compositionally biased region" description="Polar residues" evidence="1">
    <location>
        <begin position="127"/>
        <end position="152"/>
    </location>
</feature>
<sequence>MSGSIRVASGGTAKQRWVILLIGLVVLGVDNWRLRIRTRRFNDRTVEESDRNPISASERTAAASTTIARTVGKSGGEMSVRTQVVRAQSIQQKPGLRRSKEPEVITNQQDTTSQQNLALPQLEGLYSTKNSRAAEQNQTDTATSRMVGSPTSQHAGPTFVFFIGLEGSGHHLINALMKRSPSQKSLGMRSCAGFKGLHEDILGSMVRPRHKPEHADPSAVFVNATNKLRHIRDTFSKHKDDPNEQLFISINCNGCHKAGLLSYPDFLRPQRELQYVNLHSFYRMCQEAEVNCRHAFIYRDPLQIVRSTTMKRHFNPNKLEAVRLYTLMYQVIHSQLVMFRQYNLGCFGFVDPVGAQKDEDRRRFASLFGWDLSNFTSLINEKVITPSFLTHEQIEELESGKLYEHMKTFKDIHKQVVDYCYETLDAL</sequence>
<dbReference type="OrthoDB" id="48808at2759"/>
<evidence type="ECO:0000313" key="2">
    <source>
        <dbReference type="EMBL" id="EJK43736.1"/>
    </source>
</evidence>
<comment type="caution">
    <text evidence="2">The sequence shown here is derived from an EMBL/GenBank/DDBJ whole genome shotgun (WGS) entry which is preliminary data.</text>
</comment>
<protein>
    <submittedName>
        <fullName evidence="2">Uncharacterized protein</fullName>
    </submittedName>
</protein>
<proteinExistence type="predicted"/>